<proteinExistence type="predicted"/>
<protein>
    <submittedName>
        <fullName evidence="2">Pilus protein</fullName>
    </submittedName>
</protein>
<dbReference type="Pfam" id="PF07963">
    <property type="entry name" value="N_methyl"/>
    <property type="match status" value="1"/>
</dbReference>
<sequence>MRVRNAQAGFTLMEIIFVLAIISVLIAAILPPALERITEAKVEGSIGQARMILQICEIARTKALTTSVDAQGRYTHTYGSLDNWASTTVLQSKLTNNYHLPTKNALDTQILVKFDAARCYVAVDLPFLQSDYGGYSTETVGGKTRVIVTTRIKNSAYPSWVVNQKRILHDEETR</sequence>
<dbReference type="NCBIfam" id="TIGR02532">
    <property type="entry name" value="IV_pilin_GFxxxE"/>
    <property type="match status" value="1"/>
</dbReference>
<keyword evidence="1" id="KW-0472">Membrane</keyword>
<dbReference type="Proteomes" id="UP000245431">
    <property type="component" value="Chromosome PVE_r2"/>
</dbReference>
<keyword evidence="1" id="KW-1133">Transmembrane helix</keyword>
<gene>
    <name evidence="2" type="ORF">PVE_R2G0189</name>
</gene>
<evidence type="ECO:0000313" key="3">
    <source>
        <dbReference type="Proteomes" id="UP000245431"/>
    </source>
</evidence>
<dbReference type="InterPro" id="IPR012902">
    <property type="entry name" value="N_methyl_site"/>
</dbReference>
<keyword evidence="1" id="KW-0812">Transmembrane</keyword>
<dbReference type="SUPFAM" id="SSF54523">
    <property type="entry name" value="Pili subunits"/>
    <property type="match status" value="1"/>
</dbReference>
<feature type="transmembrane region" description="Helical" evidence="1">
    <location>
        <begin position="12"/>
        <end position="34"/>
    </location>
</feature>
<dbReference type="InterPro" id="IPR045584">
    <property type="entry name" value="Pilin-like"/>
</dbReference>
<accession>A0A1D3K7A7</accession>
<dbReference type="EMBL" id="LT599584">
    <property type="protein sequence ID" value="SBW84218.1"/>
    <property type="molecule type" value="Genomic_DNA"/>
</dbReference>
<name>A0A1D3K7A7_PSEVE</name>
<dbReference type="Gene3D" id="3.30.700.10">
    <property type="entry name" value="Glycoprotein, Type 4 Pilin"/>
    <property type="match status" value="1"/>
</dbReference>
<evidence type="ECO:0000313" key="2">
    <source>
        <dbReference type="EMBL" id="SBW84218.1"/>
    </source>
</evidence>
<dbReference type="AlphaFoldDB" id="A0A1D3K7A7"/>
<evidence type="ECO:0000256" key="1">
    <source>
        <dbReference type="SAM" id="Phobius"/>
    </source>
</evidence>
<organism evidence="2 3">
    <name type="scientific">Pseudomonas veronii 1YdBTEX2</name>
    <dbReference type="NCBI Taxonomy" id="1295141"/>
    <lineage>
        <taxon>Bacteria</taxon>
        <taxon>Pseudomonadati</taxon>
        <taxon>Pseudomonadota</taxon>
        <taxon>Gammaproteobacteria</taxon>
        <taxon>Pseudomonadales</taxon>
        <taxon>Pseudomonadaceae</taxon>
        <taxon>Pseudomonas</taxon>
    </lineage>
</organism>
<reference evidence="3" key="1">
    <citation type="submission" date="2016-07" db="EMBL/GenBank/DDBJ databases">
        <authorList>
            <person name="Florea S."/>
            <person name="Webb J.S."/>
            <person name="Jaromczyk J."/>
            <person name="Schardl C.L."/>
        </authorList>
    </citation>
    <scope>NUCLEOTIDE SEQUENCE [LARGE SCALE GENOMIC DNA]</scope>
    <source>
        <strain evidence="3">1YdBTEX2</strain>
    </source>
</reference>